<dbReference type="EMBL" id="JAHXZJ010000747">
    <property type="protein sequence ID" value="KAH0558016.1"/>
    <property type="molecule type" value="Genomic_DNA"/>
</dbReference>
<gene>
    <name evidence="1" type="ORF">KQX54_013769</name>
</gene>
<organism evidence="1 2">
    <name type="scientific">Cotesia glomerata</name>
    <name type="common">Lepidopteran parasitic wasp</name>
    <name type="synonym">Apanteles glomeratus</name>
    <dbReference type="NCBI Taxonomy" id="32391"/>
    <lineage>
        <taxon>Eukaryota</taxon>
        <taxon>Metazoa</taxon>
        <taxon>Ecdysozoa</taxon>
        <taxon>Arthropoda</taxon>
        <taxon>Hexapoda</taxon>
        <taxon>Insecta</taxon>
        <taxon>Pterygota</taxon>
        <taxon>Neoptera</taxon>
        <taxon>Endopterygota</taxon>
        <taxon>Hymenoptera</taxon>
        <taxon>Apocrita</taxon>
        <taxon>Ichneumonoidea</taxon>
        <taxon>Braconidae</taxon>
        <taxon>Microgastrinae</taxon>
        <taxon>Cotesia</taxon>
    </lineage>
</organism>
<name>A0AAV7IW66_COTGL</name>
<accession>A0AAV7IW66</accession>
<sequence length="78" mass="8475">MKTYGQNKMVERLGAGRKERTCLFVSLVCDDKGKKAPLSAGDYRAEREAFALEREVSSGQSLRYAIAGTALLGNGYGL</sequence>
<dbReference type="AlphaFoldDB" id="A0AAV7IW66"/>
<dbReference type="Proteomes" id="UP000826195">
    <property type="component" value="Unassembled WGS sequence"/>
</dbReference>
<reference evidence="1 2" key="1">
    <citation type="journal article" date="2021" name="J. Hered.">
        <title>A chromosome-level genome assembly of the parasitoid wasp, Cotesia glomerata (Hymenoptera: Braconidae).</title>
        <authorList>
            <person name="Pinto B.J."/>
            <person name="Weis J.J."/>
            <person name="Gamble T."/>
            <person name="Ode P.J."/>
            <person name="Paul R."/>
            <person name="Zaspel J.M."/>
        </authorList>
    </citation>
    <scope>NUCLEOTIDE SEQUENCE [LARGE SCALE GENOMIC DNA]</scope>
    <source>
        <strain evidence="1">CgM1</strain>
    </source>
</reference>
<protein>
    <submittedName>
        <fullName evidence="1">Uncharacterized protein</fullName>
    </submittedName>
</protein>
<proteinExistence type="predicted"/>
<keyword evidence="2" id="KW-1185">Reference proteome</keyword>
<comment type="caution">
    <text evidence="1">The sequence shown here is derived from an EMBL/GenBank/DDBJ whole genome shotgun (WGS) entry which is preliminary data.</text>
</comment>
<evidence type="ECO:0000313" key="1">
    <source>
        <dbReference type="EMBL" id="KAH0558016.1"/>
    </source>
</evidence>
<evidence type="ECO:0000313" key="2">
    <source>
        <dbReference type="Proteomes" id="UP000826195"/>
    </source>
</evidence>